<organism evidence="1 2">
    <name type="scientific">Scyliorhinus torazame</name>
    <name type="common">Cloudy catshark</name>
    <name type="synonym">Catulus torazame</name>
    <dbReference type="NCBI Taxonomy" id="75743"/>
    <lineage>
        <taxon>Eukaryota</taxon>
        <taxon>Metazoa</taxon>
        <taxon>Chordata</taxon>
        <taxon>Craniata</taxon>
        <taxon>Vertebrata</taxon>
        <taxon>Chondrichthyes</taxon>
        <taxon>Elasmobranchii</taxon>
        <taxon>Galeomorphii</taxon>
        <taxon>Galeoidea</taxon>
        <taxon>Carcharhiniformes</taxon>
        <taxon>Scyliorhinidae</taxon>
        <taxon>Scyliorhinus</taxon>
    </lineage>
</organism>
<protein>
    <submittedName>
        <fullName evidence="1">Uncharacterized protein</fullName>
    </submittedName>
</protein>
<evidence type="ECO:0000313" key="2">
    <source>
        <dbReference type="Proteomes" id="UP000288216"/>
    </source>
</evidence>
<comment type="caution">
    <text evidence="1">The sequence shown here is derived from an EMBL/GenBank/DDBJ whole genome shotgun (WGS) entry which is preliminary data.</text>
</comment>
<evidence type="ECO:0000313" key="1">
    <source>
        <dbReference type="EMBL" id="GCB85692.1"/>
    </source>
</evidence>
<keyword evidence="2" id="KW-1185">Reference proteome</keyword>
<dbReference type="AlphaFoldDB" id="A0A401QK13"/>
<dbReference type="Proteomes" id="UP000288216">
    <property type="component" value="Unassembled WGS sequence"/>
</dbReference>
<accession>A0A401QK13</accession>
<dbReference type="EMBL" id="BFAA01180857">
    <property type="protein sequence ID" value="GCB85692.1"/>
    <property type="molecule type" value="Genomic_DNA"/>
</dbReference>
<gene>
    <name evidence="1" type="ORF">scyTo_0026307</name>
</gene>
<sequence length="113" mass="12388">MVLGAAGDHAEPVPVAGVDDWGRVTALVELSYYQVSKAARLPVNLVLGVGRVIDQHDAAVQRGGVTHPRQDEARRVEEQNLRVERRITPLGRNQDIKNLDKICGMGRGSRGRK</sequence>
<name>A0A401QK13_SCYTO</name>
<proteinExistence type="predicted"/>
<reference evidence="1 2" key="1">
    <citation type="journal article" date="2018" name="Nat. Ecol. Evol.">
        <title>Shark genomes provide insights into elasmobranch evolution and the origin of vertebrates.</title>
        <authorList>
            <person name="Hara Y"/>
            <person name="Yamaguchi K"/>
            <person name="Onimaru K"/>
            <person name="Kadota M"/>
            <person name="Koyanagi M"/>
            <person name="Keeley SD"/>
            <person name="Tatsumi K"/>
            <person name="Tanaka K"/>
            <person name="Motone F"/>
            <person name="Kageyama Y"/>
            <person name="Nozu R"/>
            <person name="Adachi N"/>
            <person name="Nishimura O"/>
            <person name="Nakagawa R"/>
            <person name="Tanegashima C"/>
            <person name="Kiyatake I"/>
            <person name="Matsumoto R"/>
            <person name="Murakumo K"/>
            <person name="Nishida K"/>
            <person name="Terakita A"/>
            <person name="Kuratani S"/>
            <person name="Sato K"/>
            <person name="Hyodo S Kuraku.S."/>
        </authorList>
    </citation>
    <scope>NUCLEOTIDE SEQUENCE [LARGE SCALE GENOMIC DNA]</scope>
</reference>